<evidence type="ECO:0008006" key="6">
    <source>
        <dbReference type="Google" id="ProtNLM"/>
    </source>
</evidence>
<reference evidence="2 5" key="2">
    <citation type="submission" date="2016-01" db="EMBL/GenBank/DDBJ databases">
        <title>Genome sequence of Thermus parvatiensis, a thermophile isolated from a hot water spring.</title>
        <authorList>
            <person name="Tripathi C."/>
            <person name="Lal R."/>
        </authorList>
    </citation>
    <scope>NUCLEOTIDE SEQUENCE [LARGE SCALE GENOMIC DNA]</scope>
    <source>
        <strain evidence="2 5">RL</strain>
        <plasmid evidence="2 5">pTP143</plasmid>
    </source>
</reference>
<dbReference type="PATRIC" id="fig|456163.3.peg.2222"/>
<dbReference type="InterPro" id="IPR052964">
    <property type="entry name" value="Sporulation_signal_mat"/>
</dbReference>
<keyword evidence="1" id="KW-0472">Membrane</keyword>
<name>H7GI93_9DEIN</name>
<feature type="transmembrane region" description="Helical" evidence="1">
    <location>
        <begin position="121"/>
        <end position="139"/>
    </location>
</feature>
<evidence type="ECO:0000313" key="5">
    <source>
        <dbReference type="Proteomes" id="UP000061630"/>
    </source>
</evidence>
<dbReference type="EMBL" id="CP014142">
    <property type="protein sequence ID" value="AMA76318.1"/>
    <property type="molecule type" value="Genomic_DNA"/>
</dbReference>
<keyword evidence="2" id="KW-0614">Plasmid</keyword>
<organism evidence="3 4">
    <name type="scientific">Thermus parvatiensis</name>
    <dbReference type="NCBI Taxonomy" id="456163"/>
    <lineage>
        <taxon>Bacteria</taxon>
        <taxon>Thermotogati</taxon>
        <taxon>Deinococcota</taxon>
        <taxon>Deinococci</taxon>
        <taxon>Thermales</taxon>
        <taxon>Thermaceae</taxon>
        <taxon>Thermus</taxon>
    </lineage>
</organism>
<protein>
    <recommendedName>
        <fullName evidence="6">DUF393 domain-containing protein</fullName>
    </recommendedName>
</protein>
<feature type="transmembrane region" description="Helical" evidence="1">
    <location>
        <begin position="61"/>
        <end position="79"/>
    </location>
</feature>
<gene>
    <name evidence="2" type="ORF">AV541_10335</name>
    <name evidence="3" type="ORF">RLTM_10083</name>
</gene>
<dbReference type="KEGG" id="tpar:AV541_10335"/>
<evidence type="ECO:0000313" key="4">
    <source>
        <dbReference type="Proteomes" id="UP000053186"/>
    </source>
</evidence>
<dbReference type="RefSeq" id="WP_008633641.1">
    <property type="nucleotide sequence ID" value="NZ_AIJQ01000017.1"/>
</dbReference>
<keyword evidence="1" id="KW-1133">Transmembrane helix</keyword>
<sequence>MALLGGLLLVSLDERNPFVLNTGHQLMGAFLLLSALLPLAGSWGFQAALDPSPKEAFRTPVVLPFLLVAFTAYFLNAVAKDFEAYFLQGSAVYEAMANYGNPLGEWGAEALAPLLPWLSRYTWLVEAGAPLLLLVPLWWARTLAVLLLGSLHLGFLLFLDIGNFPLVMLSFLALFLPKEFWRLLSRPRPWVRVHYDGGCGFCARAVAVLARLLGVRVQALPAEGEALDLLLARRSWVVEWEGKYHLEGWGFYALLRASPLWPLAFLWRVPGFPWLANRAYRLVADRRPSLAWTRRHLPERPVLPPGPWAVAVALAFSLVYGFYSLYGPWDSFVCYLIWTLGM</sequence>
<reference evidence="3 4" key="1">
    <citation type="journal article" date="2012" name="J. Bacteriol.">
        <title>Draft genome sequence of Thermus sp. strain RL, isolated from a hot water spring located atop the Himalayan ranges at Manikaran, India.</title>
        <authorList>
            <person name="Dwivedi V."/>
            <person name="Sangwan N."/>
            <person name="Nigam A."/>
            <person name="Garg N."/>
            <person name="Niharika N."/>
            <person name="Khurana P."/>
            <person name="Khurana J.P."/>
            <person name="Lal R."/>
        </authorList>
    </citation>
    <scope>NUCLEOTIDE SEQUENCE [LARGE SCALE GENOMIC DNA]</scope>
    <source>
        <strain evidence="3 4">RL</strain>
    </source>
</reference>
<dbReference type="Proteomes" id="UP000061630">
    <property type="component" value="Plasmid pTP143"/>
</dbReference>
<dbReference type="EMBL" id="AIJQ01000017">
    <property type="protein sequence ID" value="EIA38248.1"/>
    <property type="molecule type" value="Genomic_DNA"/>
</dbReference>
<keyword evidence="4" id="KW-1185">Reference proteome</keyword>
<feature type="transmembrane region" description="Helical" evidence="1">
    <location>
        <begin position="25"/>
        <end position="49"/>
    </location>
</feature>
<evidence type="ECO:0000313" key="3">
    <source>
        <dbReference type="EMBL" id="EIA38248.1"/>
    </source>
</evidence>
<feature type="transmembrane region" description="Helical" evidence="1">
    <location>
        <begin position="151"/>
        <end position="176"/>
    </location>
</feature>
<geneLocation type="plasmid" evidence="2 5">
    <name>pTP143</name>
</geneLocation>
<dbReference type="Pfam" id="PF04134">
    <property type="entry name" value="DCC1-like"/>
    <property type="match status" value="1"/>
</dbReference>
<dbReference type="PANTHER" id="PTHR39535:SF2">
    <property type="entry name" value="HTTM DOMAIN-CONTAINING PROTEIN"/>
    <property type="match status" value="1"/>
</dbReference>
<dbReference type="AlphaFoldDB" id="H7GI93"/>
<dbReference type="InterPro" id="IPR007263">
    <property type="entry name" value="DCC1-like"/>
</dbReference>
<keyword evidence="1" id="KW-0812">Transmembrane</keyword>
<evidence type="ECO:0000256" key="1">
    <source>
        <dbReference type="SAM" id="Phobius"/>
    </source>
</evidence>
<dbReference type="PANTHER" id="PTHR39535">
    <property type="entry name" value="SPORULATION-DELAYING PROTEIN SDPB"/>
    <property type="match status" value="1"/>
</dbReference>
<evidence type="ECO:0000313" key="2">
    <source>
        <dbReference type="EMBL" id="AMA76318.1"/>
    </source>
</evidence>
<proteinExistence type="predicted"/>
<dbReference type="Proteomes" id="UP000053186">
    <property type="component" value="Unassembled WGS sequence"/>
</dbReference>
<dbReference type="GO" id="GO:0015035">
    <property type="term" value="F:protein-disulfide reductase activity"/>
    <property type="evidence" value="ECO:0007669"/>
    <property type="project" value="InterPro"/>
</dbReference>
<accession>H7GI93</accession>
<feature type="transmembrane region" description="Helical" evidence="1">
    <location>
        <begin position="301"/>
        <end position="323"/>
    </location>
</feature>